<dbReference type="SUPFAM" id="SSF53067">
    <property type="entry name" value="Actin-like ATPase domain"/>
    <property type="match status" value="1"/>
</dbReference>
<comment type="similarity">
    <text evidence="2">Belongs to the SUA5 family.</text>
</comment>
<dbReference type="PANTHER" id="PTHR17490:SF16">
    <property type="entry name" value="THREONYLCARBAMOYL-AMP SYNTHASE"/>
    <property type="match status" value="1"/>
</dbReference>
<keyword evidence="9" id="KW-0067">ATP-binding</keyword>
<evidence type="ECO:0000256" key="11">
    <source>
        <dbReference type="ARBA" id="ARBA00048366"/>
    </source>
</evidence>
<comment type="caution">
    <text evidence="13">The sequence shown here is derived from an EMBL/GenBank/DDBJ whole genome shotgun (WGS) entry which is preliminary data.</text>
</comment>
<dbReference type="InterPro" id="IPR006070">
    <property type="entry name" value="Sua5-like_dom"/>
</dbReference>
<evidence type="ECO:0000256" key="10">
    <source>
        <dbReference type="ARBA" id="ARBA00029774"/>
    </source>
</evidence>
<dbReference type="GO" id="GO:0005524">
    <property type="term" value="F:ATP binding"/>
    <property type="evidence" value="ECO:0007669"/>
    <property type="project" value="UniProtKB-KW"/>
</dbReference>
<dbReference type="Proteomes" id="UP000176854">
    <property type="component" value="Unassembled WGS sequence"/>
</dbReference>
<dbReference type="GO" id="GO:0003725">
    <property type="term" value="F:double-stranded RNA binding"/>
    <property type="evidence" value="ECO:0007669"/>
    <property type="project" value="InterPro"/>
</dbReference>
<dbReference type="AlphaFoldDB" id="A0A1F5Z7C0"/>
<evidence type="ECO:0000256" key="6">
    <source>
        <dbReference type="ARBA" id="ARBA00022694"/>
    </source>
</evidence>
<dbReference type="GO" id="GO:0008033">
    <property type="term" value="P:tRNA processing"/>
    <property type="evidence" value="ECO:0007669"/>
    <property type="project" value="UniProtKB-KW"/>
</dbReference>
<dbReference type="STRING" id="1798373.A2154_03525"/>
<protein>
    <recommendedName>
        <fullName evidence="10">L-threonylcarbamoyladenylate synthase</fullName>
        <ecNumber evidence="3">2.7.7.87</ecNumber>
    </recommendedName>
    <alternativeName>
        <fullName evidence="10">L-threonylcarbamoyladenylate synthase</fullName>
    </alternativeName>
</protein>
<gene>
    <name evidence="13" type="ORF">A2154_03525</name>
</gene>
<evidence type="ECO:0000256" key="2">
    <source>
        <dbReference type="ARBA" id="ARBA00007663"/>
    </source>
</evidence>
<dbReference type="Pfam" id="PF00814">
    <property type="entry name" value="TsaD"/>
    <property type="match status" value="1"/>
</dbReference>
<dbReference type="PANTHER" id="PTHR17490">
    <property type="entry name" value="SUA5"/>
    <property type="match status" value="1"/>
</dbReference>
<dbReference type="InterPro" id="IPR043129">
    <property type="entry name" value="ATPase_NBD"/>
</dbReference>
<dbReference type="PROSITE" id="PS51163">
    <property type="entry name" value="YRDC"/>
    <property type="match status" value="1"/>
</dbReference>
<feature type="domain" description="YrdC-like" evidence="12">
    <location>
        <begin position="2"/>
        <end position="188"/>
    </location>
</feature>
<name>A0A1F5Z7C0_9BACT</name>
<evidence type="ECO:0000256" key="4">
    <source>
        <dbReference type="ARBA" id="ARBA00022490"/>
    </source>
</evidence>
<proteinExistence type="inferred from homology"/>
<evidence type="ECO:0000259" key="12">
    <source>
        <dbReference type="PROSITE" id="PS51163"/>
    </source>
</evidence>
<dbReference type="EMBL" id="MFJC01000070">
    <property type="protein sequence ID" value="OGG08321.1"/>
    <property type="molecule type" value="Genomic_DNA"/>
</dbReference>
<evidence type="ECO:0000256" key="5">
    <source>
        <dbReference type="ARBA" id="ARBA00022679"/>
    </source>
</evidence>
<accession>A0A1F5Z7C0</accession>
<dbReference type="InterPro" id="IPR017945">
    <property type="entry name" value="DHBP_synth_RibB-like_a/b_dom"/>
</dbReference>
<keyword evidence="4" id="KW-0963">Cytoplasm</keyword>
<evidence type="ECO:0000256" key="7">
    <source>
        <dbReference type="ARBA" id="ARBA00022695"/>
    </source>
</evidence>
<evidence type="ECO:0000256" key="9">
    <source>
        <dbReference type="ARBA" id="ARBA00022840"/>
    </source>
</evidence>
<dbReference type="Gene3D" id="3.90.870.10">
    <property type="entry name" value="DHBP synthase"/>
    <property type="match status" value="1"/>
</dbReference>
<comment type="subcellular location">
    <subcellularLocation>
        <location evidence="1">Cytoplasm</location>
    </subcellularLocation>
</comment>
<dbReference type="SUPFAM" id="SSF55821">
    <property type="entry name" value="YrdC/RibB"/>
    <property type="match status" value="1"/>
</dbReference>
<dbReference type="GO" id="GO:0006450">
    <property type="term" value="P:regulation of translational fidelity"/>
    <property type="evidence" value="ECO:0007669"/>
    <property type="project" value="TreeGrafter"/>
</dbReference>
<dbReference type="GO" id="GO:0061710">
    <property type="term" value="F:L-threonylcarbamoyladenylate synthase"/>
    <property type="evidence" value="ECO:0007669"/>
    <property type="project" value="UniProtKB-EC"/>
</dbReference>
<dbReference type="Pfam" id="PF01300">
    <property type="entry name" value="Sua5_yciO_yrdC"/>
    <property type="match status" value="1"/>
</dbReference>
<keyword evidence="6" id="KW-0819">tRNA processing</keyword>
<dbReference type="GO" id="GO:0005737">
    <property type="term" value="C:cytoplasm"/>
    <property type="evidence" value="ECO:0007669"/>
    <property type="project" value="UniProtKB-SubCell"/>
</dbReference>
<dbReference type="GO" id="GO:0000049">
    <property type="term" value="F:tRNA binding"/>
    <property type="evidence" value="ECO:0007669"/>
    <property type="project" value="TreeGrafter"/>
</dbReference>
<reference evidence="13 14" key="1">
    <citation type="journal article" date="2016" name="Nat. Commun.">
        <title>Thousands of microbial genomes shed light on interconnected biogeochemical processes in an aquifer system.</title>
        <authorList>
            <person name="Anantharaman K."/>
            <person name="Brown C.T."/>
            <person name="Hug L.A."/>
            <person name="Sharon I."/>
            <person name="Castelle C.J."/>
            <person name="Probst A.J."/>
            <person name="Thomas B.C."/>
            <person name="Singh A."/>
            <person name="Wilkins M.J."/>
            <person name="Karaoz U."/>
            <person name="Brodie E.L."/>
            <person name="Williams K.H."/>
            <person name="Hubbard S.S."/>
            <person name="Banfield J.F."/>
        </authorList>
    </citation>
    <scope>NUCLEOTIDE SEQUENCE [LARGE SCALE GENOMIC DNA]</scope>
</reference>
<evidence type="ECO:0000256" key="1">
    <source>
        <dbReference type="ARBA" id="ARBA00004496"/>
    </source>
</evidence>
<keyword evidence="7" id="KW-0548">Nucleotidyltransferase</keyword>
<comment type="catalytic activity">
    <reaction evidence="11">
        <text>L-threonine + hydrogencarbonate + ATP = L-threonylcarbamoyladenylate + diphosphate + H2O</text>
        <dbReference type="Rhea" id="RHEA:36407"/>
        <dbReference type="ChEBI" id="CHEBI:15377"/>
        <dbReference type="ChEBI" id="CHEBI:17544"/>
        <dbReference type="ChEBI" id="CHEBI:30616"/>
        <dbReference type="ChEBI" id="CHEBI:33019"/>
        <dbReference type="ChEBI" id="CHEBI:57926"/>
        <dbReference type="ChEBI" id="CHEBI:73682"/>
        <dbReference type="EC" id="2.7.7.87"/>
    </reaction>
</comment>
<evidence type="ECO:0000256" key="3">
    <source>
        <dbReference type="ARBA" id="ARBA00012584"/>
    </source>
</evidence>
<dbReference type="EC" id="2.7.7.87" evidence="3"/>
<keyword evidence="8" id="KW-0547">Nucleotide-binding</keyword>
<keyword evidence="5" id="KW-0808">Transferase</keyword>
<evidence type="ECO:0000256" key="8">
    <source>
        <dbReference type="ARBA" id="ARBA00022741"/>
    </source>
</evidence>
<dbReference type="Gene3D" id="3.30.420.40">
    <property type="match status" value="1"/>
</dbReference>
<dbReference type="NCBIfam" id="TIGR00057">
    <property type="entry name" value="L-threonylcarbamoyladenylate synthase"/>
    <property type="match status" value="1"/>
</dbReference>
<dbReference type="InterPro" id="IPR050156">
    <property type="entry name" value="TC-AMP_synthase_SUA5"/>
</dbReference>
<sequence>MNSKQKQALKILAEGGIVILPTDTAFAISCRIDNSVAVDKLFKIRRRPRIMATPLLVSSLKMALSYYRNPSRLTRLLMEQYWPGAVTIVEECKTAMIYEPLRGGLDTIGLRMPDHGITLEIIRQLEVGIVGTSANYHGTATSFKLTDLDQTLIRQVDYILEGKCKIRAVSTVVDTRGLIPRIIRQGAVVLNQPLKRQKSIILYINTATTRRNMVALDTMPQAEAGQVMSGLSPASLLSAIIGLLHKNKLVFSDISGIVVNRGPGSFTGLRVGIAVARTFGLLLGIRVNGQQATAQITPIYEKSRFDSRPY</sequence>
<evidence type="ECO:0000313" key="13">
    <source>
        <dbReference type="EMBL" id="OGG08321.1"/>
    </source>
</evidence>
<evidence type="ECO:0000313" key="14">
    <source>
        <dbReference type="Proteomes" id="UP000176854"/>
    </source>
</evidence>
<organism evidence="13 14">
    <name type="scientific">Candidatus Gottesmanbacteria bacterium RBG_16_43_7</name>
    <dbReference type="NCBI Taxonomy" id="1798373"/>
    <lineage>
        <taxon>Bacteria</taxon>
        <taxon>Candidatus Gottesmaniibacteriota</taxon>
    </lineage>
</organism>
<dbReference type="InterPro" id="IPR000905">
    <property type="entry name" value="Gcp-like_dom"/>
</dbReference>